<dbReference type="InterPro" id="IPR023346">
    <property type="entry name" value="Lysozyme-like_dom_sf"/>
</dbReference>
<dbReference type="SUPFAM" id="SSF53955">
    <property type="entry name" value="Lysozyme-like"/>
    <property type="match status" value="1"/>
</dbReference>
<proteinExistence type="inferred from homology"/>
<evidence type="ECO:0000313" key="7">
    <source>
        <dbReference type="EMBL" id="AOT59337.1"/>
    </source>
</evidence>
<dbReference type="Pfam" id="PF07501">
    <property type="entry name" value="G5"/>
    <property type="match status" value="1"/>
</dbReference>
<dbReference type="STRING" id="285473.A4G23_02176"/>
<dbReference type="AlphaFoldDB" id="A0A1D8G1L4"/>
<feature type="compositionally biased region" description="Low complexity" evidence="4">
    <location>
        <begin position="486"/>
        <end position="505"/>
    </location>
</feature>
<keyword evidence="5" id="KW-0812">Transmembrane</keyword>
<feature type="compositionally biased region" description="Low complexity" evidence="4">
    <location>
        <begin position="459"/>
        <end position="478"/>
    </location>
</feature>
<feature type="transmembrane region" description="Helical" evidence="5">
    <location>
        <begin position="185"/>
        <end position="203"/>
    </location>
</feature>
<gene>
    <name evidence="7" type="primary">rpfB_2</name>
    <name evidence="7" type="ORF">A4G23_02176</name>
</gene>
<dbReference type="Proteomes" id="UP000095349">
    <property type="component" value="Chromosome"/>
</dbReference>
<dbReference type="PATRIC" id="fig|285473.5.peg.2268"/>
<dbReference type="CDD" id="cd13925">
    <property type="entry name" value="RPF"/>
    <property type="match status" value="1"/>
</dbReference>
<dbReference type="GO" id="GO:0016787">
    <property type="term" value="F:hydrolase activity"/>
    <property type="evidence" value="ECO:0007669"/>
    <property type="project" value="UniProtKB-KW"/>
</dbReference>
<evidence type="ECO:0000256" key="1">
    <source>
        <dbReference type="ARBA" id="ARBA00010830"/>
    </source>
</evidence>
<keyword evidence="5" id="KW-0472">Membrane</keyword>
<dbReference type="EMBL" id="CP017316">
    <property type="protein sequence ID" value="AOT59337.1"/>
    <property type="molecule type" value="Genomic_DNA"/>
</dbReference>
<dbReference type="PANTHER" id="PTHR39160">
    <property type="entry name" value="CELL WALL-BINDING PROTEIN YOCH"/>
    <property type="match status" value="1"/>
</dbReference>
<feature type="region of interest" description="Disordered" evidence="4">
    <location>
        <begin position="426"/>
        <end position="507"/>
    </location>
</feature>
<sequence>METSRESRHRPAPAARSPRAKGPADRSSPRATAPARAPRARKKPAGRSPGGTTPADRSPRAEAPADRPPGGKSPDGRSPHVETPSGRSPGKAPSGRSSRAGKPADRPRATAPAGRQSAAKAPTAKAPSGRQSAAKAPTAKAPSGRQSAAKAPAAKAPAAKAPSGRQPAAKAPAVRPGLRWYVPRALVGAGFAAVLAAGGVLAADHKAVRLTVDGAPRTLHTFADDVGELLADEGIAPGAHDRVAPGPDAPLSGGDEVAVRYGRPLRLDVDGRSRRLWTTARTVDEALRGLGVRAEGARLSVSRTAPIRREGLALAVRTERALTVRADGRERTVRTHAATVAAALRGAGITLGALDTTSVPPGAFPRDGQTVTVRRVADRRTTRHETVPYAVRHVEDPGLYEGTEVVDRPGRTGLRRLTYVTRTVDGVPHRTRETGSELVREPVARIVRVGTRTRPRPSSRPARQPRPQGGAQAQERPQAPAPAPAPARSQAPAAGPGAKAPGRPASVAGADHLNWAALAQCESGGRPDAVDPSGTYGGLYQFDARTWASVGGSGLPQHASAAEQTYRAKKLYAQRGASPWPHCGRRLYR</sequence>
<keyword evidence="3 7" id="KW-0378">Hydrolase</keyword>
<evidence type="ECO:0000259" key="6">
    <source>
        <dbReference type="PROSITE" id="PS51109"/>
    </source>
</evidence>
<dbReference type="Gene3D" id="2.20.230.10">
    <property type="entry name" value="Resuscitation-promoting factor rpfb"/>
    <property type="match status" value="1"/>
</dbReference>
<dbReference type="SMART" id="SM01208">
    <property type="entry name" value="G5"/>
    <property type="match status" value="1"/>
</dbReference>
<dbReference type="RefSeq" id="WP_261340747.1">
    <property type="nucleotide sequence ID" value="NZ_CP017316.1"/>
</dbReference>
<feature type="compositionally biased region" description="Low complexity" evidence="4">
    <location>
        <begin position="117"/>
        <end position="162"/>
    </location>
</feature>
<evidence type="ECO:0000256" key="4">
    <source>
        <dbReference type="SAM" id="MobiDB-lite"/>
    </source>
</evidence>
<comment type="similarity">
    <text evidence="1">Belongs to the transglycosylase family. Rpf subfamily.</text>
</comment>
<dbReference type="InterPro" id="IPR010618">
    <property type="entry name" value="RPF"/>
</dbReference>
<dbReference type="Pfam" id="PF06737">
    <property type="entry name" value="Transglycosylas"/>
    <property type="match status" value="1"/>
</dbReference>
<keyword evidence="8" id="KW-1185">Reference proteome</keyword>
<dbReference type="PANTHER" id="PTHR39160:SF4">
    <property type="entry name" value="RESUSCITATION-PROMOTING FACTOR RPFB"/>
    <property type="match status" value="1"/>
</dbReference>
<keyword evidence="2" id="KW-0732">Signal</keyword>
<dbReference type="Gene3D" id="1.10.530.10">
    <property type="match status" value="1"/>
</dbReference>
<dbReference type="InterPro" id="IPR051933">
    <property type="entry name" value="Resuscitation_pf_RpfB"/>
</dbReference>
<feature type="compositionally biased region" description="Low complexity" evidence="4">
    <location>
        <begin position="12"/>
        <end position="21"/>
    </location>
</feature>
<evidence type="ECO:0000256" key="5">
    <source>
        <dbReference type="SAM" id="Phobius"/>
    </source>
</evidence>
<feature type="domain" description="G5" evidence="6">
    <location>
        <begin position="373"/>
        <end position="453"/>
    </location>
</feature>
<protein>
    <submittedName>
        <fullName evidence="7">Resuscitation-promoting factor RpfB</fullName>
        <ecNumber evidence="7">3.-.-.-</ecNumber>
    </submittedName>
</protein>
<keyword evidence="5" id="KW-1133">Transmembrane helix</keyword>
<dbReference type="InterPro" id="IPR007137">
    <property type="entry name" value="DUF348"/>
</dbReference>
<accession>A0A1D8G1L4</accession>
<dbReference type="KEGG" id="srn:A4G23_02176"/>
<dbReference type="EC" id="3.-.-.-" evidence="7"/>
<feature type="region of interest" description="Disordered" evidence="4">
    <location>
        <begin position="1"/>
        <end position="173"/>
    </location>
</feature>
<dbReference type="PROSITE" id="PS51109">
    <property type="entry name" value="G5"/>
    <property type="match status" value="1"/>
</dbReference>
<evidence type="ECO:0000256" key="2">
    <source>
        <dbReference type="ARBA" id="ARBA00022729"/>
    </source>
</evidence>
<dbReference type="InterPro" id="IPR011098">
    <property type="entry name" value="G5_dom"/>
</dbReference>
<feature type="compositionally biased region" description="Basic and acidic residues" evidence="4">
    <location>
        <begin position="427"/>
        <end position="443"/>
    </location>
</feature>
<reference evidence="7 8" key="1">
    <citation type="submission" date="2016-09" db="EMBL/GenBank/DDBJ databases">
        <title>Streptomyces rubrolavendulae MJM4426 Genome sequencing and assembly.</title>
        <authorList>
            <person name="Kim J.-G."/>
        </authorList>
    </citation>
    <scope>NUCLEOTIDE SEQUENCE [LARGE SCALE GENOMIC DNA]</scope>
    <source>
        <strain evidence="7 8">MJM4426</strain>
    </source>
</reference>
<evidence type="ECO:0000313" key="8">
    <source>
        <dbReference type="Proteomes" id="UP000095349"/>
    </source>
</evidence>
<dbReference type="Pfam" id="PF03990">
    <property type="entry name" value="DUF348"/>
    <property type="match status" value="3"/>
</dbReference>
<organism evidence="7 8">
    <name type="scientific">Streptomyces rubrolavendulae</name>
    <dbReference type="NCBI Taxonomy" id="285473"/>
    <lineage>
        <taxon>Bacteria</taxon>
        <taxon>Bacillati</taxon>
        <taxon>Actinomycetota</taxon>
        <taxon>Actinomycetes</taxon>
        <taxon>Kitasatosporales</taxon>
        <taxon>Streptomycetaceae</taxon>
        <taxon>Streptomyces</taxon>
    </lineage>
</organism>
<name>A0A1D8G1L4_9ACTN</name>
<evidence type="ECO:0000256" key="3">
    <source>
        <dbReference type="ARBA" id="ARBA00022801"/>
    </source>
</evidence>